<keyword evidence="2" id="KW-1185">Reference proteome</keyword>
<organism evidence="1 2">
    <name type="scientific">Zosterops borbonicus</name>
    <dbReference type="NCBI Taxonomy" id="364589"/>
    <lineage>
        <taxon>Eukaryota</taxon>
        <taxon>Metazoa</taxon>
        <taxon>Chordata</taxon>
        <taxon>Craniata</taxon>
        <taxon>Vertebrata</taxon>
        <taxon>Euteleostomi</taxon>
        <taxon>Archelosauria</taxon>
        <taxon>Archosauria</taxon>
        <taxon>Dinosauria</taxon>
        <taxon>Saurischia</taxon>
        <taxon>Theropoda</taxon>
        <taxon>Coelurosauria</taxon>
        <taxon>Aves</taxon>
        <taxon>Neognathae</taxon>
        <taxon>Neoaves</taxon>
        <taxon>Telluraves</taxon>
        <taxon>Australaves</taxon>
        <taxon>Passeriformes</taxon>
        <taxon>Sylvioidea</taxon>
        <taxon>Zosteropidae</taxon>
        <taxon>Zosterops</taxon>
    </lineage>
</organism>
<evidence type="ECO:0000313" key="2">
    <source>
        <dbReference type="Proteomes" id="UP000796761"/>
    </source>
</evidence>
<comment type="caution">
    <text evidence="1">The sequence shown here is derived from an EMBL/GenBank/DDBJ whole genome shotgun (WGS) entry which is preliminary data.</text>
</comment>
<gene>
    <name evidence="1" type="ORF">HGM15179_011014</name>
</gene>
<proteinExistence type="predicted"/>
<name>A0A8K1LJG0_9PASS</name>
<dbReference type="Proteomes" id="UP000796761">
    <property type="component" value="Unassembled WGS sequence"/>
</dbReference>
<reference evidence="1" key="1">
    <citation type="submission" date="2019-04" db="EMBL/GenBank/DDBJ databases">
        <title>Genome assembly of Zosterops borbonicus 15179.</title>
        <authorList>
            <person name="Leroy T."/>
            <person name="Anselmetti Y."/>
            <person name="Tilak M.-K."/>
            <person name="Nabholz B."/>
        </authorList>
    </citation>
    <scope>NUCLEOTIDE SEQUENCE</scope>
    <source>
        <strain evidence="1">HGM_15179</strain>
        <tissue evidence="1">Muscle</tissue>
    </source>
</reference>
<dbReference type="AlphaFoldDB" id="A0A8K1LJG0"/>
<evidence type="ECO:0000313" key="1">
    <source>
        <dbReference type="EMBL" id="TRZ16082.1"/>
    </source>
</evidence>
<dbReference type="OrthoDB" id="10522370at2759"/>
<dbReference type="EMBL" id="SWJQ01000335">
    <property type="protein sequence ID" value="TRZ16082.1"/>
    <property type="molecule type" value="Genomic_DNA"/>
</dbReference>
<sequence>MSHLVEHPTQDSDDFKVPHLLTGDSAVDSAPATTSWLGFGSPLWRSMLMADAHIPKLLQCHDKEYHEDEELERSHKDKVSYLGMVCLSPSIQSFQIPLQSLLTPQQIKASAQLDVTCKLTKSGLDFFVQIIDKDIKQDWLQNWVLRSNTFDWPPVGCSTIHHRCLG</sequence>
<accession>A0A8K1LJG0</accession>
<protein>
    <submittedName>
        <fullName evidence="1">Uncharacterized protein</fullName>
    </submittedName>
</protein>